<dbReference type="EMBL" id="CAJOBS010018990">
    <property type="protein sequence ID" value="CAF4965479.1"/>
    <property type="molecule type" value="Genomic_DNA"/>
</dbReference>
<sequence length="76" mass="8464">FVICVMAGRSEEDLKQLKADIKDCGTIKYGIMTQCVLLSKVATNRSLPGYCENLIRKINFKNSGINTKVNLNQALK</sequence>
<gene>
    <name evidence="2" type="ORF">TOA249_LOCUS34384</name>
</gene>
<dbReference type="Proteomes" id="UP000663838">
    <property type="component" value="Unassembled WGS sequence"/>
</dbReference>
<dbReference type="InterPro" id="IPR003165">
    <property type="entry name" value="Piwi"/>
</dbReference>
<organism evidence="2 3">
    <name type="scientific">Rotaria socialis</name>
    <dbReference type="NCBI Taxonomy" id="392032"/>
    <lineage>
        <taxon>Eukaryota</taxon>
        <taxon>Metazoa</taxon>
        <taxon>Spiralia</taxon>
        <taxon>Gnathifera</taxon>
        <taxon>Rotifera</taxon>
        <taxon>Eurotatoria</taxon>
        <taxon>Bdelloidea</taxon>
        <taxon>Philodinida</taxon>
        <taxon>Philodinidae</taxon>
        <taxon>Rotaria</taxon>
    </lineage>
</organism>
<dbReference type="Gene3D" id="3.40.50.2300">
    <property type="match status" value="1"/>
</dbReference>
<evidence type="ECO:0000313" key="3">
    <source>
        <dbReference type="Proteomes" id="UP000663838"/>
    </source>
</evidence>
<name>A0A821YR73_9BILA</name>
<dbReference type="AlphaFoldDB" id="A0A821YR73"/>
<comment type="caution">
    <text evidence="2">The sequence shown here is derived from an EMBL/GenBank/DDBJ whole genome shotgun (WGS) entry which is preliminary data.</text>
</comment>
<reference evidence="2" key="1">
    <citation type="submission" date="2021-02" db="EMBL/GenBank/DDBJ databases">
        <authorList>
            <person name="Nowell W R."/>
        </authorList>
    </citation>
    <scope>NUCLEOTIDE SEQUENCE</scope>
</reference>
<dbReference type="InterPro" id="IPR012337">
    <property type="entry name" value="RNaseH-like_sf"/>
</dbReference>
<evidence type="ECO:0000259" key="1">
    <source>
        <dbReference type="Pfam" id="PF02171"/>
    </source>
</evidence>
<evidence type="ECO:0000313" key="2">
    <source>
        <dbReference type="EMBL" id="CAF4965479.1"/>
    </source>
</evidence>
<feature type="non-terminal residue" evidence="2">
    <location>
        <position position="1"/>
    </location>
</feature>
<proteinExistence type="predicted"/>
<feature type="domain" description="Piwi" evidence="1">
    <location>
        <begin position="2"/>
        <end position="69"/>
    </location>
</feature>
<feature type="non-terminal residue" evidence="2">
    <location>
        <position position="76"/>
    </location>
</feature>
<dbReference type="SUPFAM" id="SSF53098">
    <property type="entry name" value="Ribonuclease H-like"/>
    <property type="match status" value="1"/>
</dbReference>
<accession>A0A821YR73</accession>
<dbReference type="Pfam" id="PF02171">
    <property type="entry name" value="Piwi"/>
    <property type="match status" value="1"/>
</dbReference>
<dbReference type="GO" id="GO:0003676">
    <property type="term" value="F:nucleic acid binding"/>
    <property type="evidence" value="ECO:0007669"/>
    <property type="project" value="InterPro"/>
</dbReference>
<protein>
    <recommendedName>
        <fullName evidence="1">Piwi domain-containing protein</fullName>
    </recommendedName>
</protein>